<dbReference type="Proteomes" id="UP000663828">
    <property type="component" value="Unassembled WGS sequence"/>
</dbReference>
<evidence type="ECO:0000313" key="8">
    <source>
        <dbReference type="EMBL" id="CAF1115374.1"/>
    </source>
</evidence>
<reference evidence="8" key="1">
    <citation type="submission" date="2021-02" db="EMBL/GenBank/DDBJ databases">
        <authorList>
            <person name="Nowell W R."/>
        </authorList>
    </citation>
    <scope>NUCLEOTIDE SEQUENCE</scope>
</reference>
<dbReference type="Gene3D" id="1.20.1070.10">
    <property type="entry name" value="Rhodopsin 7-helix transmembrane proteins"/>
    <property type="match status" value="1"/>
</dbReference>
<feature type="transmembrane region" description="Helical" evidence="5">
    <location>
        <begin position="238"/>
        <end position="262"/>
    </location>
</feature>
<feature type="transmembrane region" description="Helical" evidence="5">
    <location>
        <begin position="57"/>
        <end position="77"/>
    </location>
</feature>
<dbReference type="CDD" id="cd00637">
    <property type="entry name" value="7tm_classA_rhodopsin-like"/>
    <property type="match status" value="1"/>
</dbReference>
<comment type="subcellular location">
    <subcellularLocation>
        <location evidence="1">Membrane</location>
    </subcellularLocation>
</comment>
<feature type="transmembrane region" description="Helical" evidence="5">
    <location>
        <begin position="274"/>
        <end position="294"/>
    </location>
</feature>
<keyword evidence="4 5" id="KW-0472">Membrane</keyword>
<keyword evidence="9" id="KW-1185">Reference proteome</keyword>
<gene>
    <name evidence="8" type="ORF">EDS130_LOCUS20756</name>
    <name evidence="7" type="ORF">XAT740_LOCUS4699</name>
</gene>
<accession>A0A814Q5D4</accession>
<feature type="transmembrane region" description="Helical" evidence="5">
    <location>
        <begin position="22"/>
        <end position="45"/>
    </location>
</feature>
<keyword evidence="2 5" id="KW-0812">Transmembrane</keyword>
<name>A0A814Q5D4_ADIRI</name>
<dbReference type="EMBL" id="CAJNOJ010000103">
    <property type="protein sequence ID" value="CAF1115374.1"/>
    <property type="molecule type" value="Genomic_DNA"/>
</dbReference>
<dbReference type="GO" id="GO:0016020">
    <property type="term" value="C:membrane"/>
    <property type="evidence" value="ECO:0007669"/>
    <property type="project" value="UniProtKB-SubCell"/>
</dbReference>
<sequence length="322" mass="37838">MKSSMTETVFHDSKYILHRVKFGIYTILAVASIVLSLLMFIFFLTHQHIVRIRQNQALLLLLVVNFIQITLNLPMVIHYNRLGYISPATVAYCTWWEFIEYTLNASGEILMSIISIQRHLLIFHGELFHKRFYRYLLHNIPLCLFGIIYPIVFYFCVLVFYTCDGTQLNFTLNGCGIAACYLVYSKVLATYDWAVNNGMPIILITFANVILLVRVVRQKLRRQRVMPWKKQRRMTIQLLSISSLYFFGWFPSMVVAVVQQLWYPTFLADAQLDYIYDLVYFICLLLPWVCLGLFPEFTNWIRMCVFRLNAAQNIIRPATRAN</sequence>
<evidence type="ECO:0000256" key="4">
    <source>
        <dbReference type="ARBA" id="ARBA00023136"/>
    </source>
</evidence>
<evidence type="ECO:0000259" key="6">
    <source>
        <dbReference type="PROSITE" id="PS50262"/>
    </source>
</evidence>
<organism evidence="8 10">
    <name type="scientific">Adineta ricciae</name>
    <name type="common">Rotifer</name>
    <dbReference type="NCBI Taxonomy" id="249248"/>
    <lineage>
        <taxon>Eukaryota</taxon>
        <taxon>Metazoa</taxon>
        <taxon>Spiralia</taxon>
        <taxon>Gnathifera</taxon>
        <taxon>Rotifera</taxon>
        <taxon>Eurotatoria</taxon>
        <taxon>Bdelloidea</taxon>
        <taxon>Adinetida</taxon>
        <taxon>Adinetidae</taxon>
        <taxon>Adineta</taxon>
    </lineage>
</organism>
<evidence type="ECO:0000256" key="2">
    <source>
        <dbReference type="ARBA" id="ARBA00022692"/>
    </source>
</evidence>
<dbReference type="OrthoDB" id="9975554at2759"/>
<feature type="domain" description="G-protein coupled receptors family 1 profile" evidence="6">
    <location>
        <begin position="35"/>
        <end position="298"/>
    </location>
</feature>
<evidence type="ECO:0000256" key="5">
    <source>
        <dbReference type="SAM" id="Phobius"/>
    </source>
</evidence>
<dbReference type="InterPro" id="IPR017452">
    <property type="entry name" value="GPCR_Rhodpsn_7TM"/>
</dbReference>
<feature type="transmembrane region" description="Helical" evidence="5">
    <location>
        <begin position="140"/>
        <end position="161"/>
    </location>
</feature>
<evidence type="ECO:0000313" key="9">
    <source>
        <dbReference type="Proteomes" id="UP000663828"/>
    </source>
</evidence>
<proteinExistence type="predicted"/>
<dbReference type="Pfam" id="PF00001">
    <property type="entry name" value="7tm_1"/>
    <property type="match status" value="1"/>
</dbReference>
<dbReference type="EMBL" id="CAJNOR010000196">
    <property type="protein sequence ID" value="CAF0835767.1"/>
    <property type="molecule type" value="Genomic_DNA"/>
</dbReference>
<evidence type="ECO:0000313" key="7">
    <source>
        <dbReference type="EMBL" id="CAF0835767.1"/>
    </source>
</evidence>
<dbReference type="SUPFAM" id="SSF81321">
    <property type="entry name" value="Family A G protein-coupled receptor-like"/>
    <property type="match status" value="1"/>
</dbReference>
<keyword evidence="3 5" id="KW-1133">Transmembrane helix</keyword>
<dbReference type="PROSITE" id="PS50262">
    <property type="entry name" value="G_PROTEIN_RECEP_F1_2"/>
    <property type="match status" value="1"/>
</dbReference>
<evidence type="ECO:0000256" key="1">
    <source>
        <dbReference type="ARBA" id="ARBA00004370"/>
    </source>
</evidence>
<dbReference type="AlphaFoldDB" id="A0A814Q5D4"/>
<dbReference type="Proteomes" id="UP000663852">
    <property type="component" value="Unassembled WGS sequence"/>
</dbReference>
<comment type="caution">
    <text evidence="8">The sequence shown here is derived from an EMBL/GenBank/DDBJ whole genome shotgun (WGS) entry which is preliminary data.</text>
</comment>
<evidence type="ECO:0000256" key="3">
    <source>
        <dbReference type="ARBA" id="ARBA00022989"/>
    </source>
</evidence>
<dbReference type="InterPro" id="IPR000276">
    <property type="entry name" value="GPCR_Rhodpsn"/>
</dbReference>
<dbReference type="GO" id="GO:0004930">
    <property type="term" value="F:G protein-coupled receptor activity"/>
    <property type="evidence" value="ECO:0007669"/>
    <property type="project" value="InterPro"/>
</dbReference>
<protein>
    <recommendedName>
        <fullName evidence="6">G-protein coupled receptors family 1 profile domain-containing protein</fullName>
    </recommendedName>
</protein>
<evidence type="ECO:0000313" key="10">
    <source>
        <dbReference type="Proteomes" id="UP000663852"/>
    </source>
</evidence>
<feature type="transmembrane region" description="Helical" evidence="5">
    <location>
        <begin position="198"/>
        <end position="217"/>
    </location>
</feature>